<accession>A0AAD4NVF8</accession>
<keyword evidence="4" id="KW-1185">Reference proteome</keyword>
<dbReference type="InterPro" id="IPR010730">
    <property type="entry name" value="HET"/>
</dbReference>
<evidence type="ECO:0000313" key="3">
    <source>
        <dbReference type="EMBL" id="KAG9195848.1"/>
    </source>
</evidence>
<evidence type="ECO:0000256" key="1">
    <source>
        <dbReference type="SAM" id="MobiDB-lite"/>
    </source>
</evidence>
<dbReference type="PANTHER" id="PTHR24148:SF73">
    <property type="entry name" value="HET DOMAIN PROTEIN (AFU_ORTHOLOGUE AFUA_8G01020)"/>
    <property type="match status" value="1"/>
</dbReference>
<name>A0AAD4NVF8_9PLEO</name>
<feature type="region of interest" description="Disordered" evidence="1">
    <location>
        <begin position="32"/>
        <end position="73"/>
    </location>
</feature>
<dbReference type="PANTHER" id="PTHR24148">
    <property type="entry name" value="ANKYRIN REPEAT DOMAIN-CONTAINING PROTEIN 39 HOMOLOG-RELATED"/>
    <property type="match status" value="1"/>
</dbReference>
<reference evidence="3" key="1">
    <citation type="submission" date="2021-07" db="EMBL/GenBank/DDBJ databases">
        <title>Genome Resource of American Ginseng Black Spot Pathogen Alternaria panax.</title>
        <authorList>
            <person name="Qiu C."/>
            <person name="Wang W."/>
            <person name="Liu Z."/>
        </authorList>
    </citation>
    <scope>NUCLEOTIDE SEQUENCE</scope>
    <source>
        <strain evidence="3">BNCC115425</strain>
    </source>
</reference>
<sequence>MDHYSLIREPGKGSLLTRDPRNLLDWTSKDHSHKEIYHHRREDSGSFLERAGSGESVNNEKHSDGHDIQSRDYRGNGSVSGRFEWGDYVALSYTWGDPAEKKGIIVNGEKVEVQANLEAALRALQQKKPTRSGYKVWVDALCINQGDFGERSREVRRMRLIYKIAADVVIWLGSEAEDSDKAMSLICILSRSCDDGTDKALGAKLRRDPGYLEPGAWLALSCLLERQYWNRMWIIQELCLGGANAPILCGQKSVTWKQFFTAIYPFGQHNTDVVFNCIDRERAVVDKKPFGLNRNRIIHIDKEHERQTGTGIPQYMCLLDIARKSDASDLKDKVYGILGLMPGSVTSLIDLDYSLSVEEVYTEFARSYIMGTQSLEILEQCQLSDTNMPSWAPDWKNKQHYRLFSGPHSTYHASGTSVASYCFKEDGRLLDVDGIMIDKVDGLGCAYLEYGTSAQLQDDIIPSDHSANAYGCDALFQDALWRTLTGDRTPEGDQAPDDYAEILNLPLRECYSNPLPSRGARAFSRFLTQSASFFVGGKTLGSFFVNRSDNFPKTQIDAVERVWRFTRTHRIMTTRKGRIGMIPHEACKGDLICVLFGLDVPVLLRPGRCRKDPLMLVGSAYVHGIMSGEGIQWIKDGLCEPETFSLR</sequence>
<organism evidence="3 4">
    <name type="scientific">Alternaria panax</name>
    <dbReference type="NCBI Taxonomy" id="48097"/>
    <lineage>
        <taxon>Eukaryota</taxon>
        <taxon>Fungi</taxon>
        <taxon>Dikarya</taxon>
        <taxon>Ascomycota</taxon>
        <taxon>Pezizomycotina</taxon>
        <taxon>Dothideomycetes</taxon>
        <taxon>Pleosporomycetidae</taxon>
        <taxon>Pleosporales</taxon>
        <taxon>Pleosporineae</taxon>
        <taxon>Pleosporaceae</taxon>
        <taxon>Alternaria</taxon>
        <taxon>Alternaria sect. Panax</taxon>
    </lineage>
</organism>
<dbReference type="Proteomes" id="UP001199106">
    <property type="component" value="Unassembled WGS sequence"/>
</dbReference>
<evidence type="ECO:0000313" key="4">
    <source>
        <dbReference type="Proteomes" id="UP001199106"/>
    </source>
</evidence>
<feature type="compositionally biased region" description="Basic and acidic residues" evidence="1">
    <location>
        <begin position="58"/>
        <end position="73"/>
    </location>
</feature>
<dbReference type="InterPro" id="IPR052895">
    <property type="entry name" value="HetReg/Transcr_Mod"/>
</dbReference>
<protein>
    <recommendedName>
        <fullName evidence="2">Heterokaryon incompatibility domain-containing protein</fullName>
    </recommendedName>
</protein>
<evidence type="ECO:0000259" key="2">
    <source>
        <dbReference type="Pfam" id="PF06985"/>
    </source>
</evidence>
<feature type="domain" description="Heterokaryon incompatibility" evidence="2">
    <location>
        <begin position="88"/>
        <end position="237"/>
    </location>
</feature>
<feature type="compositionally biased region" description="Basic and acidic residues" evidence="1">
    <location>
        <begin position="32"/>
        <end position="44"/>
    </location>
</feature>
<comment type="caution">
    <text evidence="3">The sequence shown here is derived from an EMBL/GenBank/DDBJ whole genome shotgun (WGS) entry which is preliminary data.</text>
</comment>
<gene>
    <name evidence="3" type="ORF">G6011_00969</name>
</gene>
<dbReference type="Pfam" id="PF06985">
    <property type="entry name" value="HET"/>
    <property type="match status" value="1"/>
</dbReference>
<proteinExistence type="predicted"/>
<dbReference type="Pfam" id="PF26639">
    <property type="entry name" value="Het-6_barrel"/>
    <property type="match status" value="1"/>
</dbReference>
<dbReference type="AlphaFoldDB" id="A0AAD4NVF8"/>
<dbReference type="EMBL" id="JAANER010000001">
    <property type="protein sequence ID" value="KAG9195848.1"/>
    <property type="molecule type" value="Genomic_DNA"/>
</dbReference>